<dbReference type="InterPro" id="IPR014434">
    <property type="entry name" value="Monothiol_GRX"/>
</dbReference>
<dbReference type="InterPro" id="IPR033658">
    <property type="entry name" value="GRX_PICOT-like"/>
</dbReference>
<evidence type="ECO:0000313" key="11">
    <source>
        <dbReference type="Proteomes" id="UP000013827"/>
    </source>
</evidence>
<evidence type="ECO:0000259" key="9">
    <source>
        <dbReference type="Pfam" id="PF00462"/>
    </source>
</evidence>
<evidence type="ECO:0000256" key="4">
    <source>
        <dbReference type="ARBA" id="ARBA00023004"/>
    </source>
</evidence>
<feature type="binding site" evidence="8">
    <location>
        <position position="39"/>
    </location>
    <ligand>
        <name>[2Fe-2S] cluster</name>
        <dbReference type="ChEBI" id="CHEBI:190135"/>
        <note>ligand shared between dimeric partners</note>
    </ligand>
</feature>
<dbReference type="GeneID" id="17273668"/>
<dbReference type="EnsemblProtists" id="EOD28123">
    <property type="protein sequence ID" value="EOD28123"/>
    <property type="gene ID" value="EMIHUDRAFT_73173"/>
</dbReference>
<evidence type="ECO:0000256" key="5">
    <source>
        <dbReference type="ARBA" id="ARBA00023014"/>
    </source>
</evidence>
<dbReference type="HOGENOM" id="CLU_026126_2_1_1"/>
<dbReference type="Proteomes" id="UP000013827">
    <property type="component" value="Unassembled WGS sequence"/>
</dbReference>
<dbReference type="InterPro" id="IPR002109">
    <property type="entry name" value="Glutaredoxin"/>
</dbReference>
<dbReference type="PaxDb" id="2903-EOD28123"/>
<dbReference type="PANTHER" id="PTHR10293">
    <property type="entry name" value="GLUTAREDOXIN FAMILY MEMBER"/>
    <property type="match status" value="1"/>
</dbReference>
<evidence type="ECO:0000256" key="2">
    <source>
        <dbReference type="ARBA" id="ARBA00022714"/>
    </source>
</evidence>
<feature type="domain" description="Glutaredoxin" evidence="9">
    <location>
        <begin position="26"/>
        <end position="88"/>
    </location>
</feature>
<dbReference type="GeneID" id="17274714"/>
<dbReference type="RefSeq" id="XP_005780552.1">
    <property type="nucleotide sequence ID" value="XM_005780495.1"/>
</dbReference>
<proteinExistence type="inferred from homology"/>
<dbReference type="STRING" id="2903.R1CYG5"/>
<evidence type="ECO:0000256" key="3">
    <source>
        <dbReference type="ARBA" id="ARBA00022723"/>
    </source>
</evidence>
<reference evidence="10" key="2">
    <citation type="submission" date="2024-10" db="UniProtKB">
        <authorList>
            <consortium name="EnsemblProtists"/>
        </authorList>
    </citation>
    <scope>IDENTIFICATION</scope>
</reference>
<dbReference type="InterPro" id="IPR004480">
    <property type="entry name" value="Monothiol_GRX-rel"/>
</dbReference>
<dbReference type="Pfam" id="PF00462">
    <property type="entry name" value="Glutaredoxin"/>
    <property type="match status" value="1"/>
</dbReference>
<dbReference type="KEGG" id="ehx:EMIHUDRAFT_78227"/>
<sequence>MPQRKKFAADGNVKDQIQKEIEANPVVVFMKGVPSAPMCGFSKQVVEVLKTQGVPFKGINVLADPDVREGEFSNWPTVPQLYIGGEFIGGCDITVELHQSGELAEELRKAGVKD</sequence>
<keyword evidence="4 8" id="KW-0408">Iron</keyword>
<dbReference type="PANTHER" id="PTHR10293:SF16">
    <property type="entry name" value="GLUTAREDOXIN-RELATED PROTEIN 5, MITOCHONDRIAL"/>
    <property type="match status" value="1"/>
</dbReference>
<dbReference type="GO" id="GO:0051537">
    <property type="term" value="F:2 iron, 2 sulfur cluster binding"/>
    <property type="evidence" value="ECO:0007669"/>
    <property type="project" value="UniProtKB-KW"/>
</dbReference>
<dbReference type="SUPFAM" id="SSF52833">
    <property type="entry name" value="Thioredoxin-like"/>
    <property type="match status" value="1"/>
</dbReference>
<evidence type="ECO:0000313" key="10">
    <source>
        <dbReference type="EnsemblProtists" id="EOD28123"/>
    </source>
</evidence>
<keyword evidence="5 8" id="KW-0411">Iron-sulfur</keyword>
<dbReference type="GO" id="GO:0015036">
    <property type="term" value="F:disulfide oxidoreductase activity"/>
    <property type="evidence" value="ECO:0007669"/>
    <property type="project" value="InterPro"/>
</dbReference>
<name>A0A0D3JX88_EMIH1</name>
<dbReference type="eggNOG" id="KOG0911">
    <property type="taxonomic scope" value="Eukaryota"/>
</dbReference>
<evidence type="ECO:0000256" key="6">
    <source>
        <dbReference type="ARBA" id="ARBA00023284"/>
    </source>
</evidence>
<keyword evidence="3 8" id="KW-0479">Metal-binding</keyword>
<dbReference type="GO" id="GO:0046872">
    <property type="term" value="F:metal ion binding"/>
    <property type="evidence" value="ECO:0007669"/>
    <property type="project" value="UniProtKB-KW"/>
</dbReference>
<evidence type="ECO:0000256" key="7">
    <source>
        <dbReference type="PIRNR" id="PIRNR005894"/>
    </source>
</evidence>
<dbReference type="AlphaFoldDB" id="A0A0D3JX88"/>
<dbReference type="Gene3D" id="3.40.30.10">
    <property type="entry name" value="Glutaredoxin"/>
    <property type="match status" value="1"/>
</dbReference>
<keyword evidence="11" id="KW-1185">Reference proteome</keyword>
<protein>
    <recommendedName>
        <fullName evidence="7">Glutaredoxin</fullName>
    </recommendedName>
</protein>
<keyword evidence="6" id="KW-0676">Redox-active center</keyword>
<dbReference type="InterPro" id="IPR036249">
    <property type="entry name" value="Thioredoxin-like_sf"/>
</dbReference>
<dbReference type="NCBIfam" id="TIGR00365">
    <property type="entry name" value="Grx4 family monothiol glutaredoxin"/>
    <property type="match status" value="1"/>
</dbReference>
<dbReference type="GO" id="GO:0005759">
    <property type="term" value="C:mitochondrial matrix"/>
    <property type="evidence" value="ECO:0007669"/>
    <property type="project" value="TreeGrafter"/>
</dbReference>
<reference evidence="11" key="1">
    <citation type="journal article" date="2013" name="Nature">
        <title>Pan genome of the phytoplankton Emiliania underpins its global distribution.</title>
        <authorList>
            <person name="Read B.A."/>
            <person name="Kegel J."/>
            <person name="Klute M.J."/>
            <person name="Kuo A."/>
            <person name="Lefebvre S.C."/>
            <person name="Maumus F."/>
            <person name="Mayer C."/>
            <person name="Miller J."/>
            <person name="Monier A."/>
            <person name="Salamov A."/>
            <person name="Young J."/>
            <person name="Aguilar M."/>
            <person name="Claverie J.M."/>
            <person name="Frickenhaus S."/>
            <person name="Gonzalez K."/>
            <person name="Herman E.K."/>
            <person name="Lin Y.C."/>
            <person name="Napier J."/>
            <person name="Ogata H."/>
            <person name="Sarno A.F."/>
            <person name="Shmutz J."/>
            <person name="Schroeder D."/>
            <person name="de Vargas C."/>
            <person name="Verret F."/>
            <person name="von Dassow P."/>
            <person name="Valentin K."/>
            <person name="Van de Peer Y."/>
            <person name="Wheeler G."/>
            <person name="Dacks J.B."/>
            <person name="Delwiche C.F."/>
            <person name="Dyhrman S.T."/>
            <person name="Glockner G."/>
            <person name="John U."/>
            <person name="Richards T."/>
            <person name="Worden A.Z."/>
            <person name="Zhang X."/>
            <person name="Grigoriev I.V."/>
            <person name="Allen A.E."/>
            <person name="Bidle K."/>
            <person name="Borodovsky M."/>
            <person name="Bowler C."/>
            <person name="Brownlee C."/>
            <person name="Cock J.M."/>
            <person name="Elias M."/>
            <person name="Gladyshev V.N."/>
            <person name="Groth M."/>
            <person name="Guda C."/>
            <person name="Hadaegh A."/>
            <person name="Iglesias-Rodriguez M.D."/>
            <person name="Jenkins J."/>
            <person name="Jones B.M."/>
            <person name="Lawson T."/>
            <person name="Leese F."/>
            <person name="Lindquist E."/>
            <person name="Lobanov A."/>
            <person name="Lomsadze A."/>
            <person name="Malik S.B."/>
            <person name="Marsh M.E."/>
            <person name="Mackinder L."/>
            <person name="Mock T."/>
            <person name="Mueller-Roeber B."/>
            <person name="Pagarete A."/>
            <person name="Parker M."/>
            <person name="Probert I."/>
            <person name="Quesneville H."/>
            <person name="Raines C."/>
            <person name="Rensing S.A."/>
            <person name="Riano-Pachon D.M."/>
            <person name="Richier S."/>
            <person name="Rokitta S."/>
            <person name="Shiraiwa Y."/>
            <person name="Soanes D.M."/>
            <person name="van der Giezen M."/>
            <person name="Wahlund T.M."/>
            <person name="Williams B."/>
            <person name="Wilson W."/>
            <person name="Wolfe G."/>
            <person name="Wurch L.L."/>
        </authorList>
    </citation>
    <scope>NUCLEOTIDE SEQUENCE</scope>
</reference>
<dbReference type="FunFam" id="3.40.30.10:FF:000005">
    <property type="entry name" value="Glutaredoxin 5"/>
    <property type="match status" value="1"/>
</dbReference>
<organism evidence="10 11">
    <name type="scientific">Emiliania huxleyi (strain CCMP1516)</name>
    <dbReference type="NCBI Taxonomy" id="280463"/>
    <lineage>
        <taxon>Eukaryota</taxon>
        <taxon>Haptista</taxon>
        <taxon>Haptophyta</taxon>
        <taxon>Prymnesiophyceae</taxon>
        <taxon>Isochrysidales</taxon>
        <taxon>Noelaerhabdaceae</taxon>
        <taxon>Emiliania</taxon>
    </lineage>
</organism>
<dbReference type="PROSITE" id="PS51354">
    <property type="entry name" value="GLUTAREDOXIN_2"/>
    <property type="match status" value="1"/>
</dbReference>
<keyword evidence="2 8" id="KW-0001">2Fe-2S</keyword>
<accession>A0A0D3JX88</accession>
<evidence type="ECO:0000256" key="1">
    <source>
        <dbReference type="ARBA" id="ARBA00009630"/>
    </source>
</evidence>
<dbReference type="CDD" id="cd03028">
    <property type="entry name" value="GRX_PICOT_like"/>
    <property type="match status" value="1"/>
</dbReference>
<evidence type="ECO:0000256" key="8">
    <source>
        <dbReference type="PIRSR" id="PIRSR005894-2"/>
    </source>
</evidence>
<dbReference type="EnsemblProtists" id="EOD29438">
    <property type="protein sequence ID" value="EOD29438"/>
    <property type="gene ID" value="EMIHUDRAFT_78227"/>
</dbReference>
<dbReference type="OMA" id="TKLMPQC"/>
<dbReference type="PIRSF" id="PIRSF005894">
    <property type="entry name" value="Monothiol_GRX"/>
    <property type="match status" value="1"/>
</dbReference>
<comment type="similarity">
    <text evidence="1 7">Belongs to the glutaredoxin family. Monothiol subfamily.</text>
</comment>
<dbReference type="RefSeq" id="XP_005781867.1">
    <property type="nucleotide sequence ID" value="XM_005781810.1"/>
</dbReference>
<dbReference type="KEGG" id="ehx:EMIHUDRAFT_73173"/>